<keyword evidence="4" id="KW-1133">Transmembrane helix</keyword>
<dbReference type="OMA" id="GDFCLAI"/>
<dbReference type="Ensembl" id="ENSLOCT00000004912.1">
    <property type="protein sequence ID" value="ENSLOCP00000004904.1"/>
    <property type="gene ID" value="ENSLOCG00000004090.1"/>
</dbReference>
<dbReference type="InterPro" id="IPR003599">
    <property type="entry name" value="Ig_sub"/>
</dbReference>
<dbReference type="SMART" id="SM00409">
    <property type="entry name" value="IG"/>
    <property type="match status" value="1"/>
</dbReference>
<dbReference type="EMBL" id="AHAT01025222">
    <property type="status" value="NOT_ANNOTATED_CDS"/>
    <property type="molecule type" value="Genomic_DNA"/>
</dbReference>
<dbReference type="InterPro" id="IPR051102">
    <property type="entry name" value="IgSF_V-set/TM_domain"/>
</dbReference>
<feature type="chain" id="PRO_5004867477" evidence="5">
    <location>
        <begin position="22"/>
        <end position="332"/>
    </location>
</feature>
<dbReference type="eggNOG" id="ENOG502QUVT">
    <property type="taxonomic scope" value="Eukaryota"/>
</dbReference>
<accession>W5M945</accession>
<evidence type="ECO:0000256" key="1">
    <source>
        <dbReference type="ARBA" id="ARBA00022729"/>
    </source>
</evidence>
<dbReference type="Proteomes" id="UP000018468">
    <property type="component" value="Linkage group LG5"/>
</dbReference>
<feature type="domain" description="Ig-like" evidence="6">
    <location>
        <begin position="23"/>
        <end position="149"/>
    </location>
</feature>
<keyword evidence="2" id="KW-1015">Disulfide bond</keyword>
<evidence type="ECO:0000256" key="5">
    <source>
        <dbReference type="SAM" id="SignalP"/>
    </source>
</evidence>
<reference evidence="8" key="1">
    <citation type="submission" date="2011-12" db="EMBL/GenBank/DDBJ databases">
        <title>The Draft Genome of Lepisosteus oculatus.</title>
        <authorList>
            <consortium name="The Broad Institute Genome Assembly &amp; Analysis Group"/>
            <consortium name="Computational R&amp;D Group"/>
            <consortium name="and Sequencing Platform"/>
            <person name="Di Palma F."/>
            <person name="Alfoldi J."/>
            <person name="Johnson J."/>
            <person name="Berlin A."/>
            <person name="Gnerre S."/>
            <person name="Jaffe D."/>
            <person name="MacCallum I."/>
            <person name="Young S."/>
            <person name="Walker B.J."/>
            <person name="Lander E.S."/>
            <person name="Lindblad-Toh K."/>
        </authorList>
    </citation>
    <scope>NUCLEOTIDE SEQUENCE [LARGE SCALE GENOMIC DNA]</scope>
</reference>
<keyword evidence="8" id="KW-1185">Reference proteome</keyword>
<dbReference type="CDD" id="cd00099">
    <property type="entry name" value="IgV"/>
    <property type="match status" value="1"/>
</dbReference>
<dbReference type="InterPro" id="IPR007110">
    <property type="entry name" value="Ig-like_dom"/>
</dbReference>
<dbReference type="PROSITE" id="PS50835">
    <property type="entry name" value="IG_LIKE"/>
    <property type="match status" value="1"/>
</dbReference>
<proteinExistence type="predicted"/>
<dbReference type="PANTHER" id="PTHR12207:SF8">
    <property type="entry name" value="V-SET AND TRANSMEMBRANE DOMAIN-CONTAINING PROTEIN 4"/>
    <property type="match status" value="1"/>
</dbReference>
<evidence type="ECO:0000313" key="8">
    <source>
        <dbReference type="Proteomes" id="UP000018468"/>
    </source>
</evidence>
<keyword evidence="1 5" id="KW-0732">Signal</keyword>
<dbReference type="SMART" id="SM00406">
    <property type="entry name" value="IGv"/>
    <property type="match status" value="1"/>
</dbReference>
<keyword evidence="3" id="KW-0393">Immunoglobulin domain</keyword>
<dbReference type="InterPro" id="IPR013783">
    <property type="entry name" value="Ig-like_fold"/>
</dbReference>
<dbReference type="STRING" id="7918.ENSLOCP00000004904"/>
<dbReference type="SUPFAM" id="SSF48726">
    <property type="entry name" value="Immunoglobulin"/>
    <property type="match status" value="1"/>
</dbReference>
<evidence type="ECO:0000256" key="4">
    <source>
        <dbReference type="SAM" id="Phobius"/>
    </source>
</evidence>
<feature type="transmembrane region" description="Helical" evidence="4">
    <location>
        <begin position="173"/>
        <end position="193"/>
    </location>
</feature>
<evidence type="ECO:0000313" key="7">
    <source>
        <dbReference type="Ensembl" id="ENSLOCP00000004904.1"/>
    </source>
</evidence>
<sequence>MKISSVVIVLLTRALIGEVCGALNVTVSPGPITVSMEGENVTLSCHVSQRKKSNSHLVIRWVFSLVSGEEHLIVKMNMRRVQVYGNDTRRFNQQKQMLVEETAGTIYNLVLLNISQEDKGHYMCKVQEIRRHRNRWRASSNGTAATELRVRVSPVVRGNEGIWRLFEDVYLCAVLICSVGIMCVFVFTVILICQCLHRKSRLKASYYLVKSPQNSSGETVTSVVSSSPVLPKKEKKFKKKKSKENADVPPEIPAKAPIADMPRRPKLLKAQPRKAVLPRIAEESLTYAELELVKPQPETRAACTGTVYAQILFEEKQLCCNLFDLIISKSLT</sequence>
<reference evidence="7" key="2">
    <citation type="submission" date="2025-08" db="UniProtKB">
        <authorList>
            <consortium name="Ensembl"/>
        </authorList>
    </citation>
    <scope>IDENTIFICATION</scope>
</reference>
<evidence type="ECO:0000256" key="3">
    <source>
        <dbReference type="ARBA" id="ARBA00023319"/>
    </source>
</evidence>
<feature type="signal peptide" evidence="5">
    <location>
        <begin position="1"/>
        <end position="21"/>
    </location>
</feature>
<dbReference type="EMBL" id="AHAT01025221">
    <property type="status" value="NOT_ANNOTATED_CDS"/>
    <property type="molecule type" value="Genomic_DNA"/>
</dbReference>
<protein>
    <submittedName>
        <fullName evidence="7">V-set and transmembrane domain containing 4b</fullName>
    </submittedName>
</protein>
<organism evidence="7 8">
    <name type="scientific">Lepisosteus oculatus</name>
    <name type="common">Spotted gar</name>
    <dbReference type="NCBI Taxonomy" id="7918"/>
    <lineage>
        <taxon>Eukaryota</taxon>
        <taxon>Metazoa</taxon>
        <taxon>Chordata</taxon>
        <taxon>Craniata</taxon>
        <taxon>Vertebrata</taxon>
        <taxon>Euteleostomi</taxon>
        <taxon>Actinopterygii</taxon>
        <taxon>Neopterygii</taxon>
        <taxon>Holostei</taxon>
        <taxon>Semionotiformes</taxon>
        <taxon>Lepisosteidae</taxon>
        <taxon>Lepisosteus</taxon>
    </lineage>
</organism>
<dbReference type="EMBL" id="AHAT01025220">
    <property type="status" value="NOT_ANNOTATED_CDS"/>
    <property type="molecule type" value="Genomic_DNA"/>
</dbReference>
<dbReference type="InterPro" id="IPR036179">
    <property type="entry name" value="Ig-like_dom_sf"/>
</dbReference>
<dbReference type="FunFam" id="2.60.40.10:FF:001953">
    <property type="entry name" value="V-set and transmembrane domain containing 4b"/>
    <property type="match status" value="1"/>
</dbReference>
<evidence type="ECO:0000256" key="2">
    <source>
        <dbReference type="ARBA" id="ARBA00023157"/>
    </source>
</evidence>
<dbReference type="Pfam" id="PF07686">
    <property type="entry name" value="V-set"/>
    <property type="match status" value="1"/>
</dbReference>
<dbReference type="Bgee" id="ENSLOCG00000004090">
    <property type="expression patterns" value="Expressed in zone of skin and 11 other cell types or tissues"/>
</dbReference>
<dbReference type="GeneTree" id="ENSGT00390000008566"/>
<name>W5M945_LEPOC</name>
<dbReference type="Gene3D" id="2.60.40.10">
    <property type="entry name" value="Immunoglobulins"/>
    <property type="match status" value="1"/>
</dbReference>
<evidence type="ECO:0000259" key="6">
    <source>
        <dbReference type="PROSITE" id="PS50835"/>
    </source>
</evidence>
<keyword evidence="4" id="KW-0472">Membrane</keyword>
<dbReference type="GO" id="GO:0016020">
    <property type="term" value="C:membrane"/>
    <property type="evidence" value="ECO:0000318"/>
    <property type="project" value="GO_Central"/>
</dbReference>
<reference evidence="7" key="3">
    <citation type="submission" date="2025-09" db="UniProtKB">
        <authorList>
            <consortium name="Ensembl"/>
        </authorList>
    </citation>
    <scope>IDENTIFICATION</scope>
</reference>
<dbReference type="PANTHER" id="PTHR12207">
    <property type="entry name" value="V-SET AND TRANSMEMBRANE DOMAIN-CONTAINING PROTEIN"/>
    <property type="match status" value="1"/>
</dbReference>
<dbReference type="AlphaFoldDB" id="W5M945"/>
<dbReference type="InParanoid" id="W5M945"/>
<keyword evidence="4" id="KW-0812">Transmembrane</keyword>
<dbReference type="InterPro" id="IPR013106">
    <property type="entry name" value="Ig_V-set"/>
</dbReference>